<dbReference type="Pfam" id="PF02743">
    <property type="entry name" value="dCache_1"/>
    <property type="match status" value="1"/>
</dbReference>
<dbReference type="AlphaFoldDB" id="A0A4R1QNN9"/>
<evidence type="ECO:0000256" key="2">
    <source>
        <dbReference type="ARBA" id="ARBA00022475"/>
    </source>
</evidence>
<reference evidence="11 12" key="1">
    <citation type="submission" date="2019-03" db="EMBL/GenBank/DDBJ databases">
        <title>Genomic Encyclopedia of Type Strains, Phase IV (KMG-IV): sequencing the most valuable type-strain genomes for metagenomic binning, comparative biology and taxonomic classification.</title>
        <authorList>
            <person name="Goeker M."/>
        </authorList>
    </citation>
    <scope>NUCLEOTIDE SEQUENCE [LARGE SCALE GENOMIC DNA]</scope>
    <source>
        <strain evidence="11 12">DSM 100556</strain>
    </source>
</reference>
<dbReference type="SMART" id="SM00304">
    <property type="entry name" value="HAMP"/>
    <property type="match status" value="1"/>
</dbReference>
<dbReference type="CDD" id="cd06225">
    <property type="entry name" value="HAMP"/>
    <property type="match status" value="1"/>
</dbReference>
<evidence type="ECO:0000256" key="6">
    <source>
        <dbReference type="ARBA" id="ARBA00022777"/>
    </source>
</evidence>
<keyword evidence="4" id="KW-0808">Transferase</keyword>
<evidence type="ECO:0000313" key="12">
    <source>
        <dbReference type="Proteomes" id="UP000295718"/>
    </source>
</evidence>
<organism evidence="11 12">
    <name type="scientific">Kineothrix alysoides</name>
    <dbReference type="NCBI Taxonomy" id="1469948"/>
    <lineage>
        <taxon>Bacteria</taxon>
        <taxon>Bacillati</taxon>
        <taxon>Bacillota</taxon>
        <taxon>Clostridia</taxon>
        <taxon>Lachnospirales</taxon>
        <taxon>Lachnospiraceae</taxon>
        <taxon>Kineothrix</taxon>
    </lineage>
</organism>
<comment type="caution">
    <text evidence="11">The sequence shown here is derived from an EMBL/GenBank/DDBJ whole genome shotgun (WGS) entry which is preliminary data.</text>
</comment>
<dbReference type="EMBL" id="SLUO01000019">
    <property type="protein sequence ID" value="TCL54583.1"/>
    <property type="molecule type" value="Genomic_DNA"/>
</dbReference>
<proteinExistence type="predicted"/>
<dbReference type="Gene3D" id="6.10.340.10">
    <property type="match status" value="1"/>
</dbReference>
<dbReference type="Gene3D" id="3.30.565.10">
    <property type="entry name" value="Histidine kinase-like ATPase, C-terminal domain"/>
    <property type="match status" value="1"/>
</dbReference>
<dbReference type="Pfam" id="PF00672">
    <property type="entry name" value="HAMP"/>
    <property type="match status" value="1"/>
</dbReference>
<dbReference type="InterPro" id="IPR036890">
    <property type="entry name" value="HATPase_C_sf"/>
</dbReference>
<evidence type="ECO:0000313" key="11">
    <source>
        <dbReference type="EMBL" id="TCL54583.1"/>
    </source>
</evidence>
<dbReference type="InterPro" id="IPR050640">
    <property type="entry name" value="Bact_2-comp_sensor_kinase"/>
</dbReference>
<keyword evidence="5 9" id="KW-0812">Transmembrane</keyword>
<feature type="transmembrane region" description="Helical" evidence="9">
    <location>
        <begin position="20"/>
        <end position="39"/>
    </location>
</feature>
<dbReference type="Pfam" id="PF06580">
    <property type="entry name" value="His_kinase"/>
    <property type="match status" value="1"/>
</dbReference>
<dbReference type="PANTHER" id="PTHR34220:SF7">
    <property type="entry name" value="SENSOR HISTIDINE KINASE YPDA"/>
    <property type="match status" value="1"/>
</dbReference>
<feature type="domain" description="HAMP" evidence="10">
    <location>
        <begin position="336"/>
        <end position="390"/>
    </location>
</feature>
<comment type="subcellular location">
    <subcellularLocation>
        <location evidence="1">Cell membrane</location>
        <topology evidence="1">Multi-pass membrane protein</topology>
    </subcellularLocation>
</comment>
<evidence type="ECO:0000259" key="10">
    <source>
        <dbReference type="PROSITE" id="PS50885"/>
    </source>
</evidence>
<dbReference type="GO" id="GO:0000155">
    <property type="term" value="F:phosphorelay sensor kinase activity"/>
    <property type="evidence" value="ECO:0007669"/>
    <property type="project" value="InterPro"/>
</dbReference>
<keyword evidence="8 9" id="KW-0472">Membrane</keyword>
<dbReference type="InterPro" id="IPR003594">
    <property type="entry name" value="HATPase_dom"/>
</dbReference>
<keyword evidence="6 11" id="KW-0418">Kinase</keyword>
<evidence type="ECO:0000256" key="4">
    <source>
        <dbReference type="ARBA" id="ARBA00022679"/>
    </source>
</evidence>
<gene>
    <name evidence="11" type="ORF">EDD76_1196</name>
</gene>
<dbReference type="GO" id="GO:0005886">
    <property type="term" value="C:plasma membrane"/>
    <property type="evidence" value="ECO:0007669"/>
    <property type="project" value="UniProtKB-SubCell"/>
</dbReference>
<evidence type="ECO:0000256" key="1">
    <source>
        <dbReference type="ARBA" id="ARBA00004651"/>
    </source>
</evidence>
<dbReference type="PROSITE" id="PS50885">
    <property type="entry name" value="HAMP"/>
    <property type="match status" value="1"/>
</dbReference>
<evidence type="ECO:0000256" key="9">
    <source>
        <dbReference type="SAM" id="Phobius"/>
    </source>
</evidence>
<dbReference type="InterPro" id="IPR033479">
    <property type="entry name" value="dCache_1"/>
</dbReference>
<keyword evidence="12" id="KW-1185">Reference proteome</keyword>
<dbReference type="InterPro" id="IPR003660">
    <property type="entry name" value="HAMP_dom"/>
</dbReference>
<protein>
    <submittedName>
        <fullName evidence="11">Two-component system sensor histidine kinase YesM</fullName>
    </submittedName>
</protein>
<sequence>MKIEKNSTGNKTSLQTKLICLFLVTSVIPLFVLSVYSYYNTSNTLKKNMEELTLNNLEQTGNSLEIWMESYEDLLYQIYTNDDVVKLVDKLNNGEDESVTRNQLRRILNGLINTKDYIRAITIITSENKLVTYHQLTAYTNEDSWIKNFSLGQEELYNCISADNKTHIFPTEYAVSFANEDYYLFHISHRIIDYKDLNKRNGVIIVSIDEELLKKVCLTKGEDKLSFDNFNFIADKKGRIISYPDSARLAREITDGGRTSQEKKEDYLKFIHSENLFEDKYTSLYVYENKDLGWDVVNVVNQKETMIGITNQQRINIAACLLCLGMVVILTLLLSRQLSGSVQKVVRSMETVSSGNLGTRVEVDKQMPLEVEFIAIQFNDMLEKLDMALKKEKEAGERQRLAEITALEAQINPHFLYNTLDTINWMAIDKDEFEISNAINTLASILRYAIKNSNATVEVREEVSWLKNYIYLQQTRLKNTFRCAMDIDAQVMECRVHKLLLQPFIENSIIHGFEGRSGENMLAIRMVKEGEYLQIMISDNGRGMEPSFVERLNERAFHMMEENGDIGIANAFTRLFMYYGEDAHVQIKSVLEEGTEIIILIPWRLTYESDNSRR</sequence>
<dbReference type="STRING" id="1469948.GCA_000732725_03279"/>
<dbReference type="RefSeq" id="WP_051869717.1">
    <property type="nucleotide sequence ID" value="NZ_JPNB01000002.1"/>
</dbReference>
<evidence type="ECO:0000256" key="5">
    <source>
        <dbReference type="ARBA" id="ARBA00022692"/>
    </source>
</evidence>
<evidence type="ECO:0000256" key="3">
    <source>
        <dbReference type="ARBA" id="ARBA00022553"/>
    </source>
</evidence>
<dbReference type="SUPFAM" id="SSF55874">
    <property type="entry name" value="ATPase domain of HSP90 chaperone/DNA topoisomerase II/histidine kinase"/>
    <property type="match status" value="1"/>
</dbReference>
<keyword evidence="7 9" id="KW-1133">Transmembrane helix</keyword>
<dbReference type="Pfam" id="PF02518">
    <property type="entry name" value="HATPase_c"/>
    <property type="match status" value="1"/>
</dbReference>
<dbReference type="PANTHER" id="PTHR34220">
    <property type="entry name" value="SENSOR HISTIDINE KINASE YPDA"/>
    <property type="match status" value="1"/>
</dbReference>
<keyword evidence="3" id="KW-0597">Phosphoprotein</keyword>
<dbReference type="OrthoDB" id="9809348at2"/>
<dbReference type="InterPro" id="IPR010559">
    <property type="entry name" value="Sig_transdc_His_kin_internal"/>
</dbReference>
<dbReference type="Proteomes" id="UP000295718">
    <property type="component" value="Unassembled WGS sequence"/>
</dbReference>
<feature type="transmembrane region" description="Helical" evidence="9">
    <location>
        <begin position="315"/>
        <end position="334"/>
    </location>
</feature>
<name>A0A4R1QNN9_9FIRM</name>
<evidence type="ECO:0000256" key="7">
    <source>
        <dbReference type="ARBA" id="ARBA00022989"/>
    </source>
</evidence>
<accession>A0A4R1QNN9</accession>
<evidence type="ECO:0000256" key="8">
    <source>
        <dbReference type="ARBA" id="ARBA00023136"/>
    </source>
</evidence>
<keyword evidence="2" id="KW-1003">Cell membrane</keyword>